<dbReference type="EMBL" id="JARFPK010000016">
    <property type="protein sequence ID" value="MDF0590671.1"/>
    <property type="molecule type" value="Genomic_DNA"/>
</dbReference>
<dbReference type="RefSeq" id="WP_316966418.1">
    <property type="nucleotide sequence ID" value="NZ_JARFPK010000016.1"/>
</dbReference>
<evidence type="ECO:0000313" key="2">
    <source>
        <dbReference type="Proteomes" id="UP001220010"/>
    </source>
</evidence>
<evidence type="ECO:0000313" key="1">
    <source>
        <dbReference type="EMBL" id="MDF0590671.1"/>
    </source>
</evidence>
<organism evidence="1 2">
    <name type="scientific">Candidatus Methanocrinis natronophilus</name>
    <dbReference type="NCBI Taxonomy" id="3033396"/>
    <lineage>
        <taxon>Archaea</taxon>
        <taxon>Methanobacteriati</taxon>
        <taxon>Methanobacteriota</taxon>
        <taxon>Stenosarchaea group</taxon>
        <taxon>Methanomicrobia</taxon>
        <taxon>Methanotrichales</taxon>
        <taxon>Methanotrichaceae</taxon>
        <taxon>Methanocrinis</taxon>
    </lineage>
</organism>
<protein>
    <submittedName>
        <fullName evidence="1">Uncharacterized protein</fullName>
    </submittedName>
</protein>
<gene>
    <name evidence="1" type="ORF">P0O15_05720</name>
</gene>
<dbReference type="Proteomes" id="UP001220010">
    <property type="component" value="Unassembled WGS sequence"/>
</dbReference>
<comment type="caution">
    <text evidence="1">The sequence shown here is derived from an EMBL/GenBank/DDBJ whole genome shotgun (WGS) entry which is preliminary data.</text>
</comment>
<accession>A0ABT5X7K3</accession>
<name>A0ABT5X7K3_9EURY</name>
<proteinExistence type="predicted"/>
<keyword evidence="2" id="KW-1185">Reference proteome</keyword>
<sequence>MRRLKKAEDVEEPPAINRRKFDYNLAGAQKPAIYQLGEGGGGIISH</sequence>
<reference evidence="1 2" key="1">
    <citation type="submission" date="2023-03" db="EMBL/GenBank/DDBJ databases">
        <title>WGS of Methanotrichaceae archaeon Mx.</title>
        <authorList>
            <person name="Sorokin D.Y."/>
            <person name="Merkel A.Y."/>
        </authorList>
    </citation>
    <scope>NUCLEOTIDE SEQUENCE [LARGE SCALE GENOMIC DNA]</scope>
    <source>
        <strain evidence="1 2">Mx</strain>
    </source>
</reference>